<dbReference type="OrthoDB" id="121051at2759"/>
<evidence type="ECO:0000313" key="7">
    <source>
        <dbReference type="Proteomes" id="UP000023152"/>
    </source>
</evidence>
<dbReference type="SUPFAM" id="SSF52540">
    <property type="entry name" value="P-loop containing nucleoside triphosphate hydrolases"/>
    <property type="match status" value="1"/>
</dbReference>
<evidence type="ECO:0000256" key="3">
    <source>
        <dbReference type="ARBA" id="ARBA00023125"/>
    </source>
</evidence>
<evidence type="ECO:0000256" key="1">
    <source>
        <dbReference type="ARBA" id="ARBA00022741"/>
    </source>
</evidence>
<evidence type="ECO:0000313" key="6">
    <source>
        <dbReference type="EMBL" id="ETO23801.1"/>
    </source>
</evidence>
<sequence length="289" mass="31582">IYVARDRGHHRLERGGGGEYRTGQTPDGGGDPAGTTASGKLYPERCVDGVEQGTMSRNLWANMGGKSVLIKSVAIAVILAQIGSYVCADEMRLSPMEYIGTRIGAKDDIFSGKSTFFMEMSECSYILQNVFRGNGTNRCLVIMDELGRGTSTFDGCAIAYSVLNELLQNERCLVLFVTHYVELSELSIAHDPVCINEYMSFVEDTPVKNSNDGDIVFLYQLKQGLCKNSYGINAAKLAGISTAITDRALTLANDLKLFMTNAGYDQVLDDFKHTVKSSFEPIQPSSDSK</sequence>
<dbReference type="Pfam" id="PF00488">
    <property type="entry name" value="MutS_V"/>
    <property type="match status" value="1"/>
</dbReference>
<keyword evidence="7" id="KW-1185">Reference proteome</keyword>
<dbReference type="InterPro" id="IPR045076">
    <property type="entry name" value="MutS"/>
</dbReference>
<dbReference type="Proteomes" id="UP000023152">
    <property type="component" value="Unassembled WGS sequence"/>
</dbReference>
<feature type="domain" description="DNA mismatch repair proteins mutS family" evidence="5">
    <location>
        <begin position="57"/>
        <end position="253"/>
    </location>
</feature>
<dbReference type="PANTHER" id="PTHR11361">
    <property type="entry name" value="DNA MISMATCH REPAIR PROTEIN MUTS FAMILY MEMBER"/>
    <property type="match status" value="1"/>
</dbReference>
<proteinExistence type="predicted"/>
<dbReference type="Gene3D" id="3.40.50.300">
    <property type="entry name" value="P-loop containing nucleotide triphosphate hydrolases"/>
    <property type="match status" value="1"/>
</dbReference>
<protein>
    <recommendedName>
        <fullName evidence="5">DNA mismatch repair proteins mutS family domain-containing protein</fullName>
    </recommendedName>
</protein>
<evidence type="ECO:0000259" key="5">
    <source>
        <dbReference type="SMART" id="SM00534"/>
    </source>
</evidence>
<keyword evidence="1" id="KW-0547">Nucleotide-binding</keyword>
<dbReference type="SMART" id="SM00534">
    <property type="entry name" value="MUTSac"/>
    <property type="match status" value="1"/>
</dbReference>
<keyword evidence="2" id="KW-0067">ATP-binding</keyword>
<name>X6NCV5_RETFI</name>
<dbReference type="GO" id="GO:0006298">
    <property type="term" value="P:mismatch repair"/>
    <property type="evidence" value="ECO:0007669"/>
    <property type="project" value="InterPro"/>
</dbReference>
<comment type="caution">
    <text evidence="6">The sequence shown here is derived from an EMBL/GenBank/DDBJ whole genome shotgun (WGS) entry which is preliminary data.</text>
</comment>
<organism evidence="6 7">
    <name type="scientific">Reticulomyxa filosa</name>
    <dbReference type="NCBI Taxonomy" id="46433"/>
    <lineage>
        <taxon>Eukaryota</taxon>
        <taxon>Sar</taxon>
        <taxon>Rhizaria</taxon>
        <taxon>Retaria</taxon>
        <taxon>Foraminifera</taxon>
        <taxon>Monothalamids</taxon>
        <taxon>Reticulomyxidae</taxon>
        <taxon>Reticulomyxa</taxon>
    </lineage>
</organism>
<reference evidence="6 7" key="1">
    <citation type="journal article" date="2013" name="Curr. Biol.">
        <title>The Genome of the Foraminiferan Reticulomyxa filosa.</title>
        <authorList>
            <person name="Glockner G."/>
            <person name="Hulsmann N."/>
            <person name="Schleicher M."/>
            <person name="Noegel A.A."/>
            <person name="Eichinger L."/>
            <person name="Gallinger C."/>
            <person name="Pawlowski J."/>
            <person name="Sierra R."/>
            <person name="Euteneuer U."/>
            <person name="Pillet L."/>
            <person name="Moustafa A."/>
            <person name="Platzer M."/>
            <person name="Groth M."/>
            <person name="Szafranski K."/>
            <person name="Schliwa M."/>
        </authorList>
    </citation>
    <scope>NUCLEOTIDE SEQUENCE [LARGE SCALE GENOMIC DNA]</scope>
</reference>
<dbReference type="EMBL" id="ASPP01009696">
    <property type="protein sequence ID" value="ETO23801.1"/>
    <property type="molecule type" value="Genomic_DNA"/>
</dbReference>
<dbReference type="PANTHER" id="PTHR11361:SF34">
    <property type="entry name" value="DNA MISMATCH REPAIR PROTEIN MSH1, MITOCHONDRIAL"/>
    <property type="match status" value="1"/>
</dbReference>
<dbReference type="InterPro" id="IPR000432">
    <property type="entry name" value="DNA_mismatch_repair_MutS_C"/>
</dbReference>
<accession>X6NCV5</accession>
<keyword evidence="3" id="KW-0238">DNA-binding</keyword>
<dbReference type="GO" id="GO:0005634">
    <property type="term" value="C:nucleus"/>
    <property type="evidence" value="ECO:0007669"/>
    <property type="project" value="TreeGrafter"/>
</dbReference>
<dbReference type="AlphaFoldDB" id="X6NCV5"/>
<dbReference type="OMA" id="CINEYMS"/>
<feature type="non-terminal residue" evidence="6">
    <location>
        <position position="1"/>
    </location>
</feature>
<dbReference type="GO" id="GO:0005524">
    <property type="term" value="F:ATP binding"/>
    <property type="evidence" value="ECO:0007669"/>
    <property type="project" value="UniProtKB-KW"/>
</dbReference>
<evidence type="ECO:0000256" key="2">
    <source>
        <dbReference type="ARBA" id="ARBA00022840"/>
    </source>
</evidence>
<dbReference type="GO" id="GO:0140664">
    <property type="term" value="F:ATP-dependent DNA damage sensor activity"/>
    <property type="evidence" value="ECO:0007669"/>
    <property type="project" value="InterPro"/>
</dbReference>
<feature type="region of interest" description="Disordered" evidence="4">
    <location>
        <begin position="1"/>
        <end position="38"/>
    </location>
</feature>
<dbReference type="InterPro" id="IPR027417">
    <property type="entry name" value="P-loop_NTPase"/>
</dbReference>
<evidence type="ECO:0000256" key="4">
    <source>
        <dbReference type="SAM" id="MobiDB-lite"/>
    </source>
</evidence>
<feature type="compositionally biased region" description="Gly residues" evidence="4">
    <location>
        <begin position="15"/>
        <end position="32"/>
    </location>
</feature>
<gene>
    <name evidence="6" type="ORF">RFI_13375</name>
</gene>
<dbReference type="GO" id="GO:0030983">
    <property type="term" value="F:mismatched DNA binding"/>
    <property type="evidence" value="ECO:0007669"/>
    <property type="project" value="InterPro"/>
</dbReference>